<gene>
    <name evidence="3" type="ORF">ASPCADRAFT_211576</name>
</gene>
<dbReference type="STRING" id="602072.A0A1R3R926"/>
<feature type="chain" id="PRO_5012729346" description="Transcription factor domain-containing protein" evidence="2">
    <location>
        <begin position="22"/>
        <end position="792"/>
    </location>
</feature>
<feature type="compositionally biased region" description="Polar residues" evidence="1">
    <location>
        <begin position="249"/>
        <end position="262"/>
    </location>
</feature>
<proteinExistence type="predicted"/>
<evidence type="ECO:0000313" key="3">
    <source>
        <dbReference type="EMBL" id="OOF90988.1"/>
    </source>
</evidence>
<dbReference type="OrthoDB" id="3469466at2759"/>
<dbReference type="EMBL" id="KV907513">
    <property type="protein sequence ID" value="OOF90988.1"/>
    <property type="molecule type" value="Genomic_DNA"/>
</dbReference>
<evidence type="ECO:0000256" key="2">
    <source>
        <dbReference type="SAM" id="SignalP"/>
    </source>
</evidence>
<dbReference type="Pfam" id="PF11951">
    <property type="entry name" value="Fungal_trans_2"/>
    <property type="match status" value="1"/>
</dbReference>
<reference evidence="4" key="1">
    <citation type="journal article" date="2017" name="Genome Biol.">
        <title>Comparative genomics reveals high biological diversity and specific adaptations in the industrially and medically important fungal genus Aspergillus.</title>
        <authorList>
            <person name="de Vries R.P."/>
            <person name="Riley R."/>
            <person name="Wiebenga A."/>
            <person name="Aguilar-Osorio G."/>
            <person name="Amillis S."/>
            <person name="Uchima C.A."/>
            <person name="Anderluh G."/>
            <person name="Asadollahi M."/>
            <person name="Askin M."/>
            <person name="Barry K."/>
            <person name="Battaglia E."/>
            <person name="Bayram O."/>
            <person name="Benocci T."/>
            <person name="Braus-Stromeyer S.A."/>
            <person name="Caldana C."/>
            <person name="Canovas D."/>
            <person name="Cerqueira G.C."/>
            <person name="Chen F."/>
            <person name="Chen W."/>
            <person name="Choi C."/>
            <person name="Clum A."/>
            <person name="Dos Santos R.A."/>
            <person name="Damasio A.R."/>
            <person name="Diallinas G."/>
            <person name="Emri T."/>
            <person name="Fekete E."/>
            <person name="Flipphi M."/>
            <person name="Freyberg S."/>
            <person name="Gallo A."/>
            <person name="Gournas C."/>
            <person name="Habgood R."/>
            <person name="Hainaut M."/>
            <person name="Harispe M.L."/>
            <person name="Henrissat B."/>
            <person name="Hilden K.S."/>
            <person name="Hope R."/>
            <person name="Hossain A."/>
            <person name="Karabika E."/>
            <person name="Karaffa L."/>
            <person name="Karanyi Z."/>
            <person name="Krasevec N."/>
            <person name="Kuo A."/>
            <person name="Kusch H."/>
            <person name="LaButti K."/>
            <person name="Lagendijk E.L."/>
            <person name="Lapidus A."/>
            <person name="Levasseur A."/>
            <person name="Lindquist E."/>
            <person name="Lipzen A."/>
            <person name="Logrieco A.F."/>
            <person name="MacCabe A."/>
            <person name="Maekelae M.R."/>
            <person name="Malavazi I."/>
            <person name="Melin P."/>
            <person name="Meyer V."/>
            <person name="Mielnichuk N."/>
            <person name="Miskei M."/>
            <person name="Molnar A.P."/>
            <person name="Mule G."/>
            <person name="Ngan C.Y."/>
            <person name="Orejas M."/>
            <person name="Orosz E."/>
            <person name="Ouedraogo J.P."/>
            <person name="Overkamp K.M."/>
            <person name="Park H.-S."/>
            <person name="Perrone G."/>
            <person name="Piumi F."/>
            <person name="Punt P.J."/>
            <person name="Ram A.F."/>
            <person name="Ramon A."/>
            <person name="Rauscher S."/>
            <person name="Record E."/>
            <person name="Riano-Pachon D.M."/>
            <person name="Robert V."/>
            <person name="Roehrig J."/>
            <person name="Ruller R."/>
            <person name="Salamov A."/>
            <person name="Salih N.S."/>
            <person name="Samson R.A."/>
            <person name="Sandor E."/>
            <person name="Sanguinetti M."/>
            <person name="Schuetze T."/>
            <person name="Sepcic K."/>
            <person name="Shelest E."/>
            <person name="Sherlock G."/>
            <person name="Sophianopoulou V."/>
            <person name="Squina F.M."/>
            <person name="Sun H."/>
            <person name="Susca A."/>
            <person name="Todd R.B."/>
            <person name="Tsang A."/>
            <person name="Unkles S.E."/>
            <person name="van de Wiele N."/>
            <person name="van Rossen-Uffink D."/>
            <person name="Oliveira J.V."/>
            <person name="Vesth T.C."/>
            <person name="Visser J."/>
            <person name="Yu J.-H."/>
            <person name="Zhou M."/>
            <person name="Andersen M.R."/>
            <person name="Archer D.B."/>
            <person name="Baker S.E."/>
            <person name="Benoit I."/>
            <person name="Brakhage A.A."/>
            <person name="Braus G.H."/>
            <person name="Fischer R."/>
            <person name="Frisvad J.C."/>
            <person name="Goldman G.H."/>
            <person name="Houbraken J."/>
            <person name="Oakley B."/>
            <person name="Pocsi I."/>
            <person name="Scazzocchio C."/>
            <person name="Seiboth B."/>
            <person name="vanKuyk P.A."/>
            <person name="Wortman J."/>
            <person name="Dyer P.S."/>
            <person name="Grigoriev I.V."/>
        </authorList>
    </citation>
    <scope>NUCLEOTIDE SEQUENCE [LARGE SCALE GENOMIC DNA]</scope>
    <source>
        <strain evidence="4">ITEM 5010</strain>
    </source>
</reference>
<dbReference type="InterPro" id="IPR021858">
    <property type="entry name" value="Fun_TF"/>
</dbReference>
<dbReference type="AlphaFoldDB" id="A0A1R3R926"/>
<feature type="compositionally biased region" description="Low complexity" evidence="1">
    <location>
        <begin position="232"/>
        <end position="248"/>
    </location>
</feature>
<name>A0A1R3R926_ASPC5</name>
<feature type="compositionally biased region" description="Low complexity" evidence="1">
    <location>
        <begin position="191"/>
        <end position="208"/>
    </location>
</feature>
<dbReference type="VEuPathDB" id="FungiDB:ASPCADRAFT_211576"/>
<dbReference type="PANTHER" id="PTHR37540">
    <property type="entry name" value="TRANSCRIPTION FACTOR (ACR-2), PUTATIVE-RELATED-RELATED"/>
    <property type="match status" value="1"/>
</dbReference>
<keyword evidence="4" id="KW-1185">Reference proteome</keyword>
<accession>A0A1R3R926</accession>
<protein>
    <recommendedName>
        <fullName evidence="5">Transcription factor domain-containing protein</fullName>
    </recommendedName>
</protein>
<dbReference type="OMA" id="AGHMQTR"/>
<dbReference type="PANTHER" id="PTHR37540:SF5">
    <property type="entry name" value="TRANSCRIPTION FACTOR DOMAIN-CONTAINING PROTEIN"/>
    <property type="match status" value="1"/>
</dbReference>
<evidence type="ECO:0000313" key="4">
    <source>
        <dbReference type="Proteomes" id="UP000188318"/>
    </source>
</evidence>
<keyword evidence="2" id="KW-0732">Signal</keyword>
<dbReference type="Proteomes" id="UP000188318">
    <property type="component" value="Unassembled WGS sequence"/>
</dbReference>
<feature type="compositionally biased region" description="Polar residues" evidence="1">
    <location>
        <begin position="298"/>
        <end position="310"/>
    </location>
</feature>
<sequence length="792" mass="86670">MVRFCFLAVICFLRLQRRSRCTSASSLPALLGTCISLPAHHIDSTRCVCVSALARSAVADPSQTSSAFDLPISHSPPSSSPPASPEHNPPHVSHRLPGLSGTECYPWLLLGTTVLVASCAPDGPRPLAVEEEEGKQAMSSTKAVTAGRKKDAIHFVNARPASETERIKIQRLVRAHVGKWISDQTKDRSSGADSPESSQSPSTPDPSSRSPPQPSAPPGIGHHLLTPPNCSPSPAALTPPAFPLTAPSRNSPDTSARHSSSISPPPHDYGLSDRLPATEGWAGEPQYHFDPDEMELSPATSWQLQQQNLGESPCDQSEVTTRTTSSESLSPPDHSSATPPEIIESFGCAAVDPFHMNPMDMARTEVAATEEYCLYVLWPGLTPVSPGQETRPASCNWLPLALEDRTLFTAFVFGSLSHKRLRWVNGWISRDSFQPEEQRILQYCEMETIKNVTREVSNPNRAVCDAVILSVVCMAHNVAEDHGRGVHLTPPFDAPLPRLQWLDIYGALPPNLVHIKGLVQMVRLRGGIQNLTLPGLAATLSFSDIVTCSTFLMPPVFPFMPLHRERLGLSLQKMLGFAPVDIERRYAPLRDIGLTSDLVEVLYAMYTYTKIVEEHLKAHLVNPDYSLISDQRNLTHYTLLSLPAASQLDGFAAYQPHEIIYEACRIAALIFGVGVVFPLPAQSTPLAQLAKLIQNVLQISDLTSTWNHPQARIALFWVLMLGGIAADDQPERAWFVHVLSQAAASHGIGSWSDARKLLGLMLWYDRACDRAGSDLWAEVKQSLIKMEELSPL</sequence>
<evidence type="ECO:0008006" key="5">
    <source>
        <dbReference type="Google" id="ProtNLM"/>
    </source>
</evidence>
<feature type="region of interest" description="Disordered" evidence="1">
    <location>
        <begin position="180"/>
        <end position="340"/>
    </location>
</feature>
<feature type="region of interest" description="Disordered" evidence="1">
    <location>
        <begin position="127"/>
        <end position="148"/>
    </location>
</feature>
<feature type="signal peptide" evidence="2">
    <location>
        <begin position="1"/>
        <end position="21"/>
    </location>
</feature>
<feature type="compositionally biased region" description="Low complexity" evidence="1">
    <location>
        <begin position="317"/>
        <end position="336"/>
    </location>
</feature>
<organism evidence="3 4">
    <name type="scientific">Aspergillus carbonarius (strain ITEM 5010)</name>
    <dbReference type="NCBI Taxonomy" id="602072"/>
    <lineage>
        <taxon>Eukaryota</taxon>
        <taxon>Fungi</taxon>
        <taxon>Dikarya</taxon>
        <taxon>Ascomycota</taxon>
        <taxon>Pezizomycotina</taxon>
        <taxon>Eurotiomycetes</taxon>
        <taxon>Eurotiomycetidae</taxon>
        <taxon>Eurotiales</taxon>
        <taxon>Aspergillaceae</taxon>
        <taxon>Aspergillus</taxon>
        <taxon>Aspergillus subgen. Circumdati</taxon>
    </lineage>
</organism>
<feature type="region of interest" description="Disordered" evidence="1">
    <location>
        <begin position="65"/>
        <end position="95"/>
    </location>
</feature>
<evidence type="ECO:0000256" key="1">
    <source>
        <dbReference type="SAM" id="MobiDB-lite"/>
    </source>
</evidence>